<proteinExistence type="predicted"/>
<reference evidence="1" key="1">
    <citation type="submission" date="2023-03" db="EMBL/GenBank/DDBJ databases">
        <title>Massive genome expansion in bonnet fungi (Mycena s.s.) driven by repeated elements and novel gene families across ecological guilds.</title>
        <authorList>
            <consortium name="Lawrence Berkeley National Laboratory"/>
            <person name="Harder C.B."/>
            <person name="Miyauchi S."/>
            <person name="Viragh M."/>
            <person name="Kuo A."/>
            <person name="Thoen E."/>
            <person name="Andreopoulos B."/>
            <person name="Lu D."/>
            <person name="Skrede I."/>
            <person name="Drula E."/>
            <person name="Henrissat B."/>
            <person name="Morin E."/>
            <person name="Kohler A."/>
            <person name="Barry K."/>
            <person name="LaButti K."/>
            <person name="Morin E."/>
            <person name="Salamov A."/>
            <person name="Lipzen A."/>
            <person name="Mereny Z."/>
            <person name="Hegedus B."/>
            <person name="Baldrian P."/>
            <person name="Stursova M."/>
            <person name="Weitz H."/>
            <person name="Taylor A."/>
            <person name="Grigoriev I.V."/>
            <person name="Nagy L.G."/>
            <person name="Martin F."/>
            <person name="Kauserud H."/>
        </authorList>
    </citation>
    <scope>NUCLEOTIDE SEQUENCE</scope>
    <source>
        <strain evidence="1">CBHHK067</strain>
    </source>
</reference>
<dbReference type="AlphaFoldDB" id="A0AAD7GFS9"/>
<protein>
    <submittedName>
        <fullName evidence="1">Uncharacterized protein</fullName>
    </submittedName>
</protein>
<dbReference type="EMBL" id="JARKIE010000049">
    <property type="protein sequence ID" value="KAJ7692860.1"/>
    <property type="molecule type" value="Genomic_DNA"/>
</dbReference>
<dbReference type="Proteomes" id="UP001221757">
    <property type="component" value="Unassembled WGS sequence"/>
</dbReference>
<keyword evidence="2" id="KW-1185">Reference proteome</keyword>
<accession>A0AAD7GFS9</accession>
<evidence type="ECO:0000313" key="1">
    <source>
        <dbReference type="EMBL" id="KAJ7692860.1"/>
    </source>
</evidence>
<evidence type="ECO:0000313" key="2">
    <source>
        <dbReference type="Proteomes" id="UP001221757"/>
    </source>
</evidence>
<sequence length="202" mass="22684">MYATDTLLLQPLDYLSNPPCPPRRRNMKYEKSLGRDGGFGQDQFWINSVEFLLWRSNTDSDRFWIKVDSRSILDPESTSESNPDSSLRLPSDARTQTKCFQNAAFTFKLPLTHPSLPMSFVSNTDHFTLGDGVCNNIHGNFNVYNSCCGRKHYREQIGDALETTEPVQKHHCREAGSKNGIVVSGVISVQAMGLNIVPGHCE</sequence>
<organism evidence="1 2">
    <name type="scientific">Mycena rosella</name>
    <name type="common">Pink bonnet</name>
    <name type="synonym">Agaricus rosellus</name>
    <dbReference type="NCBI Taxonomy" id="1033263"/>
    <lineage>
        <taxon>Eukaryota</taxon>
        <taxon>Fungi</taxon>
        <taxon>Dikarya</taxon>
        <taxon>Basidiomycota</taxon>
        <taxon>Agaricomycotina</taxon>
        <taxon>Agaricomycetes</taxon>
        <taxon>Agaricomycetidae</taxon>
        <taxon>Agaricales</taxon>
        <taxon>Marasmiineae</taxon>
        <taxon>Mycenaceae</taxon>
        <taxon>Mycena</taxon>
    </lineage>
</organism>
<name>A0AAD7GFS9_MYCRO</name>
<gene>
    <name evidence="1" type="ORF">B0H17DRAFT_1132838</name>
</gene>
<comment type="caution">
    <text evidence="1">The sequence shown here is derived from an EMBL/GenBank/DDBJ whole genome shotgun (WGS) entry which is preliminary data.</text>
</comment>